<dbReference type="AlphaFoldDB" id="A0A0K1PZ20"/>
<feature type="transmembrane region" description="Helical" evidence="1">
    <location>
        <begin position="6"/>
        <end position="28"/>
    </location>
</feature>
<reference evidence="2 3" key="1">
    <citation type="submission" date="2015-08" db="EMBL/GenBank/DDBJ databases">
        <authorList>
            <person name="Babu N.S."/>
            <person name="Beckwith C.J."/>
            <person name="Beseler K.G."/>
            <person name="Brison A."/>
            <person name="Carone J.V."/>
            <person name="Caskin T.P."/>
            <person name="Diamond M."/>
            <person name="Durham M.E."/>
            <person name="Foxe J.M."/>
            <person name="Go M."/>
            <person name="Henderson B.A."/>
            <person name="Jones I.B."/>
            <person name="McGettigan J.A."/>
            <person name="Micheletti S.J."/>
            <person name="Nasrallah M.E."/>
            <person name="Ortiz D."/>
            <person name="Piller C.R."/>
            <person name="Privatt S.R."/>
            <person name="Schneider S.L."/>
            <person name="Sharp S."/>
            <person name="Smith T.C."/>
            <person name="Stanton J.D."/>
            <person name="Ullery H.E."/>
            <person name="Wilson R.J."/>
            <person name="Serrano M.G."/>
            <person name="Buck G."/>
            <person name="Lee V."/>
            <person name="Wang Y."/>
            <person name="Carvalho R."/>
            <person name="Voegtly L."/>
            <person name="Shi R."/>
            <person name="Duckworth R."/>
            <person name="Johnson A."/>
            <person name="Loviza R."/>
            <person name="Walstead R."/>
            <person name="Shah Z."/>
            <person name="Kiflezghi M."/>
            <person name="Wade K."/>
            <person name="Ball S.L."/>
            <person name="Bradley K.W."/>
            <person name="Asai D.J."/>
            <person name="Bowman C.A."/>
            <person name="Russell D.A."/>
            <person name="Pope W.H."/>
            <person name="Jacobs-Sera D."/>
            <person name="Hendrix R.W."/>
            <person name="Hatfull G.F."/>
        </authorList>
    </citation>
    <scope>NUCLEOTIDE SEQUENCE [LARGE SCALE GENOMIC DNA]</scope>
    <source>
        <strain evidence="2 3">DSM 27648</strain>
    </source>
</reference>
<dbReference type="EMBL" id="CP012333">
    <property type="protein sequence ID" value="AKU98404.1"/>
    <property type="molecule type" value="Genomic_DNA"/>
</dbReference>
<name>A0A0K1PZ20_9BACT</name>
<organism evidence="2 3">
    <name type="scientific">Labilithrix luteola</name>
    <dbReference type="NCBI Taxonomy" id="1391654"/>
    <lineage>
        <taxon>Bacteria</taxon>
        <taxon>Pseudomonadati</taxon>
        <taxon>Myxococcota</taxon>
        <taxon>Polyangia</taxon>
        <taxon>Polyangiales</taxon>
        <taxon>Labilitrichaceae</taxon>
        <taxon>Labilithrix</taxon>
    </lineage>
</organism>
<gene>
    <name evidence="2" type="ORF">AKJ09_05068</name>
</gene>
<dbReference type="KEGG" id="llu:AKJ09_05068"/>
<keyword evidence="3" id="KW-1185">Reference proteome</keyword>
<keyword evidence="1" id="KW-0812">Transmembrane</keyword>
<evidence type="ECO:0000313" key="3">
    <source>
        <dbReference type="Proteomes" id="UP000064967"/>
    </source>
</evidence>
<evidence type="ECO:0000313" key="2">
    <source>
        <dbReference type="EMBL" id="AKU98404.1"/>
    </source>
</evidence>
<keyword evidence="1" id="KW-1133">Transmembrane helix</keyword>
<accession>A0A0K1PZ20</accession>
<protein>
    <recommendedName>
        <fullName evidence="4">DUF3592 domain-containing protein</fullName>
    </recommendedName>
</protein>
<keyword evidence="1" id="KW-0472">Membrane</keyword>
<dbReference type="Proteomes" id="UP000064967">
    <property type="component" value="Chromosome"/>
</dbReference>
<proteinExistence type="predicted"/>
<dbReference type="RefSeq" id="WP_146649367.1">
    <property type="nucleotide sequence ID" value="NZ_CP012333.1"/>
</dbReference>
<sequence>MDAFGILFVLVAVGLPLGVTVGFVVLAVRHGMKRGALDARNRALLASGVPAEARVIRMGPPPGVQFGNKSEMNLVLVVEVHPGRQPGYRDAASPFLAEVFAVIPRYAMSSVRPGGTLAVRFDPTNPMNVAIDLGAMGYT</sequence>
<dbReference type="OrthoDB" id="3390620at2"/>
<dbReference type="STRING" id="1391654.AKJ09_05068"/>
<evidence type="ECO:0008006" key="4">
    <source>
        <dbReference type="Google" id="ProtNLM"/>
    </source>
</evidence>
<evidence type="ECO:0000256" key="1">
    <source>
        <dbReference type="SAM" id="Phobius"/>
    </source>
</evidence>